<gene>
    <name evidence="4" type="ORF">D271_01602</name>
</gene>
<proteinExistence type="predicted"/>
<dbReference type="PATRIC" id="fig|1227363.6.peg.310"/>
<sequence length="166" mass="18104">MKKGIYTGLMLASLTFGSALTTVVSTPDTTVQAKSVLKKTFKVGKTATYKGVSLKVNNFKYIEPGEYDLADDGNQFIVVNVTIKNKSRKSYDYNALYFKLNVNGNNKDMDAFPDSVSDLLESGTLDKGGSVTGNLVGEIKPGTKNPKLKMNVDVLDNSKNITFKLK</sequence>
<dbReference type="InterPro" id="IPR029051">
    <property type="entry name" value="DUF4352"/>
</dbReference>
<comment type="caution">
    <text evidence="4">The sequence shown here is derived from an EMBL/GenBank/DDBJ whole genome shotgun (WGS) entry which is preliminary data.</text>
</comment>
<evidence type="ECO:0000313" key="5">
    <source>
        <dbReference type="Proteomes" id="UP000011912"/>
    </source>
</evidence>
<dbReference type="AlphaFoldDB" id="M5J6N0"/>
<feature type="domain" description="DUF4352" evidence="3">
    <location>
        <begin position="41"/>
        <end position="153"/>
    </location>
</feature>
<evidence type="ECO:0000256" key="2">
    <source>
        <dbReference type="SAM" id="SignalP"/>
    </source>
</evidence>
<dbReference type="InterPro" id="IPR029050">
    <property type="entry name" value="Immunoprotect_excell_Ig-like"/>
</dbReference>
<evidence type="ECO:0000256" key="1">
    <source>
        <dbReference type="ARBA" id="ARBA00022729"/>
    </source>
</evidence>
<organism evidence="4 5">
    <name type="scientific">Ligilactobacillus saerimneri 30a</name>
    <dbReference type="NCBI Taxonomy" id="1227363"/>
    <lineage>
        <taxon>Bacteria</taxon>
        <taxon>Bacillati</taxon>
        <taxon>Bacillota</taxon>
        <taxon>Bacilli</taxon>
        <taxon>Lactobacillales</taxon>
        <taxon>Lactobacillaceae</taxon>
        <taxon>Ligilactobacillus</taxon>
    </lineage>
</organism>
<accession>M5J6N0</accession>
<feature type="signal peptide" evidence="2">
    <location>
        <begin position="1"/>
        <end position="21"/>
    </location>
</feature>
<dbReference type="Pfam" id="PF11611">
    <property type="entry name" value="DUF4352"/>
    <property type="match status" value="1"/>
</dbReference>
<name>M5J6N0_9LACO</name>
<dbReference type="STRING" id="1227363.D271_01602"/>
<dbReference type="Gene3D" id="2.60.40.1240">
    <property type="match status" value="1"/>
</dbReference>
<reference evidence="4 5" key="1">
    <citation type="journal article" date="2013" name="Genome Announc.">
        <title>Genome Sequence of Lactobacillus saerimneri 30a (Formerly Lactobacillus sp. Strain 30a), a Reference Lactic Acid Bacterium Strain Producing Biogenic Amines.</title>
        <authorList>
            <person name="Romano A."/>
            <person name="Trip H."/>
            <person name="Campbell-Sills H."/>
            <person name="Bouchez O."/>
            <person name="Sherman D."/>
            <person name="Lolkema J.S."/>
            <person name="Lucas P.M."/>
        </authorList>
    </citation>
    <scope>NUCLEOTIDE SEQUENCE [LARGE SCALE GENOMIC DNA]</scope>
    <source>
        <strain evidence="4 5">30a</strain>
    </source>
</reference>
<evidence type="ECO:0000259" key="3">
    <source>
        <dbReference type="Pfam" id="PF11611"/>
    </source>
</evidence>
<feature type="chain" id="PRO_5038871165" description="DUF4352 domain-containing protein" evidence="2">
    <location>
        <begin position="22"/>
        <end position="166"/>
    </location>
</feature>
<keyword evidence="1 2" id="KW-0732">Signal</keyword>
<dbReference type="RefSeq" id="WP_009551780.1">
    <property type="nucleotide sequence ID" value="NZ_ANAG01000005.1"/>
</dbReference>
<dbReference type="EMBL" id="ANAG01000005">
    <property type="protein sequence ID" value="EKW99525.1"/>
    <property type="molecule type" value="Genomic_DNA"/>
</dbReference>
<evidence type="ECO:0000313" key="4">
    <source>
        <dbReference type="EMBL" id="EKW99525.1"/>
    </source>
</evidence>
<keyword evidence="5" id="KW-1185">Reference proteome</keyword>
<dbReference type="Proteomes" id="UP000011912">
    <property type="component" value="Unassembled WGS sequence"/>
</dbReference>
<protein>
    <recommendedName>
        <fullName evidence="3">DUF4352 domain-containing protein</fullName>
    </recommendedName>
</protein>